<dbReference type="InterPro" id="IPR042088">
    <property type="entry name" value="OligoPept_F_C"/>
</dbReference>
<dbReference type="AlphaFoldDB" id="A0A1Y6B7G5"/>
<evidence type="ECO:0000256" key="4">
    <source>
        <dbReference type="ARBA" id="ARBA00022833"/>
    </source>
</evidence>
<evidence type="ECO:0000256" key="6">
    <source>
        <dbReference type="RuleBase" id="RU003435"/>
    </source>
</evidence>
<evidence type="ECO:0000259" key="9">
    <source>
        <dbReference type="Pfam" id="PF08439"/>
    </source>
</evidence>
<name>A0A1Y6B7G5_9BACT</name>
<evidence type="ECO:0000256" key="2">
    <source>
        <dbReference type="ARBA" id="ARBA00022723"/>
    </source>
</evidence>
<dbReference type="InterPro" id="IPR011977">
    <property type="entry name" value="Pept_M3B_clade3"/>
</dbReference>
<dbReference type="GO" id="GO:0004181">
    <property type="term" value="F:metallocarboxypeptidase activity"/>
    <property type="evidence" value="ECO:0007669"/>
    <property type="project" value="InterPro"/>
</dbReference>
<accession>A0A1Y6B7G5</accession>
<dbReference type="EMBL" id="FWZT01000001">
    <property type="protein sequence ID" value="SME88323.1"/>
    <property type="molecule type" value="Genomic_DNA"/>
</dbReference>
<evidence type="ECO:0000256" key="5">
    <source>
        <dbReference type="ARBA" id="ARBA00023049"/>
    </source>
</evidence>
<evidence type="ECO:0000256" key="7">
    <source>
        <dbReference type="SAM" id="MobiDB-lite"/>
    </source>
</evidence>
<keyword evidence="4 6" id="KW-0862">Zinc</keyword>
<protein>
    <submittedName>
        <fullName evidence="10">Oligoendopeptidase F</fullName>
    </submittedName>
</protein>
<evidence type="ECO:0000313" key="11">
    <source>
        <dbReference type="Proteomes" id="UP000192907"/>
    </source>
</evidence>
<evidence type="ECO:0000256" key="1">
    <source>
        <dbReference type="ARBA" id="ARBA00022670"/>
    </source>
</evidence>
<dbReference type="InterPro" id="IPR013647">
    <property type="entry name" value="OligopepF_N_dom"/>
</dbReference>
<organism evidence="10 11">
    <name type="scientific">Pseudobacteriovorax antillogorgiicola</name>
    <dbReference type="NCBI Taxonomy" id="1513793"/>
    <lineage>
        <taxon>Bacteria</taxon>
        <taxon>Pseudomonadati</taxon>
        <taxon>Bdellovibrionota</taxon>
        <taxon>Oligoflexia</taxon>
        <taxon>Oligoflexales</taxon>
        <taxon>Pseudobacteriovoracaceae</taxon>
        <taxon>Pseudobacteriovorax</taxon>
    </lineage>
</organism>
<dbReference type="PANTHER" id="PTHR34217">
    <property type="entry name" value="METAL-DEPENDENT CARBOXYPEPTIDASE"/>
    <property type="match status" value="1"/>
</dbReference>
<dbReference type="SUPFAM" id="SSF55486">
    <property type="entry name" value="Metalloproteases ('zincins'), catalytic domain"/>
    <property type="match status" value="1"/>
</dbReference>
<reference evidence="11" key="1">
    <citation type="submission" date="2017-04" db="EMBL/GenBank/DDBJ databases">
        <authorList>
            <person name="Varghese N."/>
            <person name="Submissions S."/>
        </authorList>
    </citation>
    <scope>NUCLEOTIDE SEQUENCE [LARGE SCALE GENOMIC DNA]</scope>
    <source>
        <strain evidence="11">RKEM611</strain>
    </source>
</reference>
<dbReference type="InterPro" id="IPR034006">
    <property type="entry name" value="M3B_PepF_2"/>
</dbReference>
<dbReference type="InterPro" id="IPR001567">
    <property type="entry name" value="Pept_M3A_M3B_dom"/>
</dbReference>
<dbReference type="CDD" id="cd09607">
    <property type="entry name" value="M3B_PepF"/>
    <property type="match status" value="1"/>
</dbReference>
<dbReference type="GO" id="GO:0046872">
    <property type="term" value="F:metal ion binding"/>
    <property type="evidence" value="ECO:0007669"/>
    <property type="project" value="UniProtKB-UniRule"/>
</dbReference>
<keyword evidence="1 6" id="KW-0645">Protease</keyword>
<keyword evidence="2 6" id="KW-0479">Metal-binding</keyword>
<gene>
    <name evidence="10" type="ORF">SAMN06296036_101141</name>
</gene>
<feature type="region of interest" description="Disordered" evidence="7">
    <location>
        <begin position="1"/>
        <end position="25"/>
    </location>
</feature>
<dbReference type="NCBIfam" id="TIGR02290">
    <property type="entry name" value="M3_fam_3"/>
    <property type="match status" value="1"/>
</dbReference>
<keyword evidence="5 6" id="KW-0482">Metalloprotease</keyword>
<dbReference type="OrthoDB" id="5287477at2"/>
<feature type="domain" description="Peptidase M3A/M3B catalytic" evidence="8">
    <location>
        <begin position="213"/>
        <end position="570"/>
    </location>
</feature>
<dbReference type="InterPro" id="IPR001333">
    <property type="entry name" value="Peptidase_M32_Taq"/>
</dbReference>
<dbReference type="PANTHER" id="PTHR34217:SF1">
    <property type="entry name" value="CARBOXYPEPTIDASE 1"/>
    <property type="match status" value="1"/>
</dbReference>
<dbReference type="GO" id="GO:0006508">
    <property type="term" value="P:proteolysis"/>
    <property type="evidence" value="ECO:0007669"/>
    <property type="project" value="UniProtKB-KW"/>
</dbReference>
<dbReference type="STRING" id="1513793.SAMN06296036_101141"/>
<sequence length="613" mass="69878">MDSRSYSGPSWDNSQEYHDFNDPQIKFDSDKSIELIEEIERSSPSLQEAVSNMKGNHIVASSEQIRTAQRVAEKRQSVVLFLGNLGTYASCSLSVNGDDGDAKALLGQVQSLRARLEASLKPLQIWQIFLGKDQLEEYLKHPIVKDDEFTIKRARLKREALLSLDQEALIKTLEVNGPTAFGNLYDDLSSTIGCKLEIDGTTKTLGLAQASALLEDSNRELRHKAYRAIEDAWRSVAVPCAASLNALAGWRLTLSEKRRKHFLDEPLFDNCITPATLDTMMQTIQDRKSTGQNAVATQARILKIKDYSPWDLFAPFPSDSSQDSRLTFDEAIELIKDAFRTVHPSMADFVQQMINEHWIEGTTGSKKRPGAYCTKFPKSRTPRVYMTYTGGMKDVITLAHELGHAFHNWVMRDIPMAKTRYPMTLAETASILAQTVVNEFLMERAKSDQDKLSGLWTDSRDAEAFLLNIPCRYQFEYKFYERRPEGSLTAFDFEELMNQSWNDWYGDTLSEGNKMFWASKLHFHISSLSFYNFPYSFGYLFSLGVYARRAAMGQDFFESYVKLLRETGEMTAEQLARKHLSVDLEDKQFWDQSIDIVSNKMDQFSSLSKSLGY</sequence>
<feature type="domain" description="Oligopeptidase F N-terminal" evidence="9">
    <location>
        <begin position="130"/>
        <end position="191"/>
    </location>
</feature>
<dbReference type="GO" id="GO:0004222">
    <property type="term" value="F:metalloendopeptidase activity"/>
    <property type="evidence" value="ECO:0007669"/>
    <property type="project" value="InterPro"/>
</dbReference>
<dbReference type="Pfam" id="PF08439">
    <property type="entry name" value="Peptidase_M3_N"/>
    <property type="match status" value="1"/>
</dbReference>
<dbReference type="Pfam" id="PF01432">
    <property type="entry name" value="Peptidase_M3"/>
    <property type="match status" value="1"/>
</dbReference>
<proteinExistence type="inferred from homology"/>
<dbReference type="RefSeq" id="WP_132314725.1">
    <property type="nucleotide sequence ID" value="NZ_FWZT01000001.1"/>
</dbReference>
<comment type="similarity">
    <text evidence="6">Belongs to the peptidase M3 family.</text>
</comment>
<keyword evidence="11" id="KW-1185">Reference proteome</keyword>
<dbReference type="Proteomes" id="UP000192907">
    <property type="component" value="Unassembled WGS sequence"/>
</dbReference>
<dbReference type="Gene3D" id="1.20.140.70">
    <property type="entry name" value="Oligopeptidase f, N-terminal domain"/>
    <property type="match status" value="1"/>
</dbReference>
<comment type="cofactor">
    <cofactor evidence="6">
        <name>Zn(2+)</name>
        <dbReference type="ChEBI" id="CHEBI:29105"/>
    </cofactor>
    <text evidence="6">Binds 1 zinc ion.</text>
</comment>
<evidence type="ECO:0000256" key="3">
    <source>
        <dbReference type="ARBA" id="ARBA00022801"/>
    </source>
</evidence>
<feature type="compositionally biased region" description="Basic and acidic residues" evidence="7">
    <location>
        <begin position="15"/>
        <end position="25"/>
    </location>
</feature>
<keyword evidence="3 6" id="KW-0378">Hydrolase</keyword>
<feature type="compositionally biased region" description="Polar residues" evidence="7">
    <location>
        <begin position="1"/>
        <end position="14"/>
    </location>
</feature>
<dbReference type="Gene3D" id="1.10.1370.20">
    <property type="entry name" value="Oligoendopeptidase f, C-terminal domain"/>
    <property type="match status" value="1"/>
</dbReference>
<evidence type="ECO:0000313" key="10">
    <source>
        <dbReference type="EMBL" id="SME88323.1"/>
    </source>
</evidence>
<evidence type="ECO:0000259" key="8">
    <source>
        <dbReference type="Pfam" id="PF01432"/>
    </source>
</evidence>